<name>R7RUA4_9CLOT</name>
<reference evidence="2" key="1">
    <citation type="submission" date="2013-03" db="EMBL/GenBank/DDBJ databases">
        <title>Draft genome sequence of the hydrogen-ethanol-producing anaerobic alkalithermophilic Caloramator celere.</title>
        <authorList>
            <person name="Ciranna A."/>
            <person name="Larjo A."/>
            <person name="Kivisto A."/>
            <person name="Santala V."/>
            <person name="Roos C."/>
            <person name="Karp M."/>
        </authorList>
    </citation>
    <scope>NUCLEOTIDE SEQUENCE [LARGE SCALE GENOMIC DNA]</scope>
    <source>
        <strain evidence="2">DSM 8682</strain>
    </source>
</reference>
<dbReference type="PANTHER" id="PTHR11082">
    <property type="entry name" value="TRNA-DIHYDROURIDINE SYNTHASE"/>
    <property type="match status" value="1"/>
</dbReference>
<dbReference type="InterPro" id="IPR035587">
    <property type="entry name" value="DUS-like_FMN-bd"/>
</dbReference>
<dbReference type="Proteomes" id="UP000014923">
    <property type="component" value="Unassembled WGS sequence"/>
</dbReference>
<sequence>MLEQCGASAIAIHGRTRSQMYEGKADWDIIKKVKQSVNIPVIGNGDVVTCEDAKRLFEYTGCDAIMELFHCYLHNLSDL</sequence>
<protein>
    <submittedName>
        <fullName evidence="2">tRNA dihydrouridine synthase B</fullName>
        <ecNumber evidence="2">1.-.-.-</ecNumber>
    </submittedName>
</protein>
<keyword evidence="2" id="KW-0560">Oxidoreductase</keyword>
<dbReference type="Gene3D" id="3.20.20.70">
    <property type="entry name" value="Aldolase class I"/>
    <property type="match status" value="1"/>
</dbReference>
<feature type="domain" description="DUS-like FMN-binding" evidence="1">
    <location>
        <begin position="1"/>
        <end position="66"/>
    </location>
</feature>
<organism evidence="2 3">
    <name type="scientific">Thermobrachium celere DSM 8682</name>
    <dbReference type="NCBI Taxonomy" id="941824"/>
    <lineage>
        <taxon>Bacteria</taxon>
        <taxon>Bacillati</taxon>
        <taxon>Bacillota</taxon>
        <taxon>Clostridia</taxon>
        <taxon>Eubacteriales</taxon>
        <taxon>Clostridiaceae</taxon>
        <taxon>Thermobrachium</taxon>
    </lineage>
</organism>
<accession>R7RUA4</accession>
<evidence type="ECO:0000313" key="2">
    <source>
        <dbReference type="EMBL" id="CDF58953.1"/>
    </source>
</evidence>
<dbReference type="GO" id="GO:0016491">
    <property type="term" value="F:oxidoreductase activity"/>
    <property type="evidence" value="ECO:0007669"/>
    <property type="project" value="UniProtKB-KW"/>
</dbReference>
<dbReference type="EMBL" id="CAVN010000109">
    <property type="protein sequence ID" value="CDF58953.1"/>
    <property type="molecule type" value="Genomic_DNA"/>
</dbReference>
<dbReference type="CDD" id="cd02801">
    <property type="entry name" value="DUS_like_FMN"/>
    <property type="match status" value="1"/>
</dbReference>
<keyword evidence="3" id="KW-1185">Reference proteome</keyword>
<dbReference type="HOGENOM" id="CLU_2604884_0_0_9"/>
<dbReference type="Pfam" id="PF01207">
    <property type="entry name" value="Dus"/>
    <property type="match status" value="1"/>
</dbReference>
<dbReference type="AlphaFoldDB" id="R7RUA4"/>
<gene>
    <name evidence="2" type="ORF">TCEL_02021</name>
</gene>
<comment type="caution">
    <text evidence="2">The sequence shown here is derived from an EMBL/GenBank/DDBJ whole genome shotgun (WGS) entry which is preliminary data.</text>
</comment>
<dbReference type="PANTHER" id="PTHR11082:SF25">
    <property type="entry name" value="DUS-LIKE FMN-BINDING DOMAIN-CONTAINING PROTEIN"/>
    <property type="match status" value="1"/>
</dbReference>
<evidence type="ECO:0000259" key="1">
    <source>
        <dbReference type="Pfam" id="PF01207"/>
    </source>
</evidence>
<evidence type="ECO:0000313" key="3">
    <source>
        <dbReference type="Proteomes" id="UP000014923"/>
    </source>
</evidence>
<proteinExistence type="predicted"/>
<dbReference type="EC" id="1.-.-.-" evidence="2"/>
<dbReference type="SUPFAM" id="SSF51395">
    <property type="entry name" value="FMN-linked oxidoreductases"/>
    <property type="match status" value="1"/>
</dbReference>
<dbReference type="InterPro" id="IPR013785">
    <property type="entry name" value="Aldolase_TIM"/>
</dbReference>
<dbReference type="eggNOG" id="COG0042">
    <property type="taxonomic scope" value="Bacteria"/>
</dbReference>